<evidence type="ECO:0000313" key="3">
    <source>
        <dbReference type="Proteomes" id="UP001144673"/>
    </source>
</evidence>
<keyword evidence="3" id="KW-1185">Reference proteome</keyword>
<dbReference type="EMBL" id="JAJHUN010000008">
    <property type="protein sequence ID" value="KAJ4154121.1"/>
    <property type="molecule type" value="Genomic_DNA"/>
</dbReference>
<proteinExistence type="predicted"/>
<dbReference type="RefSeq" id="XP_056054779.1">
    <property type="nucleotide sequence ID" value="XM_056197763.1"/>
</dbReference>
<reference evidence="2" key="1">
    <citation type="journal article" date="2023" name="Access Microbiol">
        <title>De-novo genome assembly for Akanthomyces muscarius, a biocontrol agent of insect agricultural pests.</title>
        <authorList>
            <person name="Erdos Z."/>
            <person name="Studholme D.J."/>
            <person name="Raymond B."/>
            <person name="Sharma M."/>
        </authorList>
    </citation>
    <scope>NUCLEOTIDE SEQUENCE</scope>
    <source>
        <strain evidence="2">Ve6</strain>
    </source>
</reference>
<protein>
    <recommendedName>
        <fullName evidence="4">RRM domain-containing protein</fullName>
    </recommendedName>
</protein>
<accession>A0A9W8UNC5</accession>
<evidence type="ECO:0000313" key="2">
    <source>
        <dbReference type="EMBL" id="KAJ4154121.1"/>
    </source>
</evidence>
<evidence type="ECO:0000256" key="1">
    <source>
        <dbReference type="SAM" id="MobiDB-lite"/>
    </source>
</evidence>
<organism evidence="2 3">
    <name type="scientific">Akanthomyces muscarius</name>
    <name type="common">Entomopathogenic fungus</name>
    <name type="synonym">Lecanicillium muscarium</name>
    <dbReference type="NCBI Taxonomy" id="2231603"/>
    <lineage>
        <taxon>Eukaryota</taxon>
        <taxon>Fungi</taxon>
        <taxon>Dikarya</taxon>
        <taxon>Ascomycota</taxon>
        <taxon>Pezizomycotina</taxon>
        <taxon>Sordariomycetes</taxon>
        <taxon>Hypocreomycetidae</taxon>
        <taxon>Hypocreales</taxon>
        <taxon>Cordycipitaceae</taxon>
        <taxon>Akanthomyces</taxon>
    </lineage>
</organism>
<comment type="caution">
    <text evidence="2">The sequence shown here is derived from an EMBL/GenBank/DDBJ whole genome shotgun (WGS) entry which is preliminary data.</text>
</comment>
<feature type="region of interest" description="Disordered" evidence="1">
    <location>
        <begin position="277"/>
        <end position="331"/>
    </location>
</feature>
<name>A0A9W8UNC5_AKAMU</name>
<evidence type="ECO:0008006" key="4">
    <source>
        <dbReference type="Google" id="ProtNLM"/>
    </source>
</evidence>
<dbReference type="GeneID" id="80897743"/>
<sequence length="424" mass="47307">MSSTKEEGDPPSDVPAPLSLTYHTDIELVRDFKICRGNITSSSTMESRRILFYNLPPSITALQVARAAAAFGQVLLVNAVAPVVRGTNNGSMTMLVEFATSESSEMCRLAVNSTCPIFLSGAGELYAAGVWVVPTPSFPICCNTDNSLNRGYTRTVAISPISVNCVWFIIHAVAAPQDILAAEYDAATETLTMEFASVGVAHRTSLHMNNNLFDFIFEGRAAAKRLGSREDRVGYGGYVAYVPPDYLQQQFDRSPFNEYWPERYYYVMTQRNLHPRTNHKKRNISASDATTTDDDSFETTSSVGTSLDEEPRERPLRTRHTPSSKKQKQAPEELLVELEYSKLSGSWESFFENRHTISLRGWDEYGKIARHRRELTSEQGLVDGIVPKCDGKCELKCKGIKETPPPDNVDRFPAQLHDDLLINV</sequence>
<dbReference type="Proteomes" id="UP001144673">
    <property type="component" value="Chromosome 5"/>
</dbReference>
<dbReference type="AlphaFoldDB" id="A0A9W8UNC5"/>
<dbReference type="KEGG" id="amus:LMH87_010584"/>
<feature type="compositionally biased region" description="Basic residues" evidence="1">
    <location>
        <begin position="317"/>
        <end position="328"/>
    </location>
</feature>
<gene>
    <name evidence="2" type="ORF">LMH87_010584</name>
</gene>